<dbReference type="PANTHER" id="PTHR12526">
    <property type="entry name" value="GLYCOSYLTRANSFERASE"/>
    <property type="match status" value="1"/>
</dbReference>
<name>A0A178XYH7_9HYPH</name>
<dbReference type="AlphaFoldDB" id="A0A178XYH7"/>
<evidence type="ECO:0000313" key="3">
    <source>
        <dbReference type="Proteomes" id="UP000094025"/>
    </source>
</evidence>
<dbReference type="RefSeq" id="WP_064241930.1">
    <property type="nucleotide sequence ID" value="NZ_LPUX01000055.1"/>
</dbReference>
<evidence type="ECO:0000313" key="2">
    <source>
        <dbReference type="EMBL" id="OAP39793.1"/>
    </source>
</evidence>
<dbReference type="Pfam" id="PF13692">
    <property type="entry name" value="Glyco_trans_1_4"/>
    <property type="match status" value="1"/>
</dbReference>
<accession>A0A178XYH7</accession>
<evidence type="ECO:0000259" key="1">
    <source>
        <dbReference type="Pfam" id="PF13579"/>
    </source>
</evidence>
<reference evidence="2 3" key="1">
    <citation type="journal article" date="2016" name="Int. J. Syst. Evol. Microbiol.">
        <title>Ensifer glycinis sp. nov., an novel rhizobial species associated with Glycine spp.</title>
        <authorList>
            <person name="Yan H."/>
            <person name="Yan J."/>
            <person name="Sui X.H."/>
            <person name="Wang E.T."/>
            <person name="Chen W.X."/>
            <person name="Zhang X.X."/>
            <person name="Chen W.F."/>
        </authorList>
    </citation>
    <scope>NUCLEOTIDE SEQUENCE [LARGE SCALE GENOMIC DNA]</scope>
    <source>
        <strain evidence="2 3">CCBAU 23380</strain>
    </source>
</reference>
<keyword evidence="3" id="KW-1185">Reference proteome</keyword>
<dbReference type="Gene3D" id="3.40.50.2000">
    <property type="entry name" value="Glycogen Phosphorylase B"/>
    <property type="match status" value="2"/>
</dbReference>
<dbReference type="Pfam" id="PF13579">
    <property type="entry name" value="Glyco_trans_4_4"/>
    <property type="match status" value="1"/>
</dbReference>
<gene>
    <name evidence="2" type="ORF">AU381_09560</name>
</gene>
<dbReference type="SUPFAM" id="SSF53756">
    <property type="entry name" value="UDP-Glycosyltransferase/glycogen phosphorylase"/>
    <property type="match status" value="1"/>
</dbReference>
<dbReference type="STRING" id="1472378.AU381_09560"/>
<dbReference type="Proteomes" id="UP000094025">
    <property type="component" value="Unassembled WGS sequence"/>
</dbReference>
<keyword evidence="2" id="KW-0808">Transferase</keyword>
<organism evidence="2 3">
    <name type="scientific">Sinorhizobium glycinis</name>
    <dbReference type="NCBI Taxonomy" id="1472378"/>
    <lineage>
        <taxon>Bacteria</taxon>
        <taxon>Pseudomonadati</taxon>
        <taxon>Pseudomonadota</taxon>
        <taxon>Alphaproteobacteria</taxon>
        <taxon>Hyphomicrobiales</taxon>
        <taxon>Rhizobiaceae</taxon>
        <taxon>Sinorhizobium/Ensifer group</taxon>
        <taxon>Sinorhizobium</taxon>
    </lineage>
</organism>
<dbReference type="EMBL" id="LPUX01000055">
    <property type="protein sequence ID" value="OAP39793.1"/>
    <property type="molecule type" value="Genomic_DNA"/>
</dbReference>
<proteinExistence type="predicted"/>
<dbReference type="CDD" id="cd03808">
    <property type="entry name" value="GT4_CapM-like"/>
    <property type="match status" value="1"/>
</dbReference>
<dbReference type="PANTHER" id="PTHR12526:SF638">
    <property type="entry name" value="SPORE COAT PROTEIN SA"/>
    <property type="match status" value="1"/>
</dbReference>
<protein>
    <submittedName>
        <fullName evidence="2">Glycosyl transferase</fullName>
    </submittedName>
</protein>
<comment type="caution">
    <text evidence="2">The sequence shown here is derived from an EMBL/GenBank/DDBJ whole genome shotgun (WGS) entry which is preliminary data.</text>
</comment>
<dbReference type="GO" id="GO:0016757">
    <property type="term" value="F:glycosyltransferase activity"/>
    <property type="evidence" value="ECO:0007669"/>
    <property type="project" value="TreeGrafter"/>
</dbReference>
<sequence length="392" mass="43658">MPRAESSSAPQIRHGSRRVIAVVASFTPSLTIFRLDLLKRLVAAGHRVVALAPEQDAKVEHQLAEIGVEFRRVPMARTGLNPIEDLRTLWSLRESFRHLRPDLILPYTMKPIIYGGIAARMLGIRERCFLVTGLGHMFSEQASASVKSRLVRHLCVWLYRMAFRGAKVVFAYNDADVADIRNHRMLRDSSLITIVPGSGVDPDHFIFSRPPQGAPVFLMVARLLRDKGIVEYVEAARVVRRSSPEARFQLLGPFDGNPTAVSRAEIDGWVREGILDYLGSTDDVRPYLAACSVFVLPSYYREGIPRSILEALATGRPIITTDLPGCRDTVQPGVNGFAVKARDAVSLADAMIALARDPELVARMGEKSREIAKSKFDVHAVNRLLLERMQLE</sequence>
<feature type="domain" description="Glycosyltransferase subfamily 4-like N-terminal" evidence="1">
    <location>
        <begin position="35"/>
        <end position="184"/>
    </location>
</feature>
<dbReference type="InterPro" id="IPR028098">
    <property type="entry name" value="Glyco_trans_4-like_N"/>
</dbReference>